<gene>
    <name evidence="2" type="ORF">SAMN05216207_10866</name>
</gene>
<name>A0A1I5I5F8_PSUAM</name>
<evidence type="ECO:0000256" key="1">
    <source>
        <dbReference type="SAM" id="MobiDB-lite"/>
    </source>
</evidence>
<evidence type="ECO:0000313" key="2">
    <source>
        <dbReference type="EMBL" id="SFO55346.1"/>
    </source>
</evidence>
<dbReference type="EMBL" id="FOUY01000086">
    <property type="protein sequence ID" value="SFO55346.1"/>
    <property type="molecule type" value="Genomic_DNA"/>
</dbReference>
<dbReference type="AlphaFoldDB" id="A0A1I5I5F8"/>
<keyword evidence="3" id="KW-1185">Reference proteome</keyword>
<sequence length="61" mass="6192">MADIANDPHGLLVTVRASITGQAIRTAITRAADAAAPSPTSPRTRCVPGWPQKSAAPGTTP</sequence>
<protein>
    <submittedName>
        <fullName evidence="2">Uncharacterized protein</fullName>
    </submittedName>
</protein>
<feature type="compositionally biased region" description="Low complexity" evidence="1">
    <location>
        <begin position="32"/>
        <end position="45"/>
    </location>
</feature>
<evidence type="ECO:0000313" key="3">
    <source>
        <dbReference type="Proteomes" id="UP000199614"/>
    </source>
</evidence>
<dbReference type="Proteomes" id="UP000199614">
    <property type="component" value="Unassembled WGS sequence"/>
</dbReference>
<accession>A0A1I5I5F8</accession>
<proteinExistence type="predicted"/>
<reference evidence="2 3" key="1">
    <citation type="submission" date="2016-10" db="EMBL/GenBank/DDBJ databases">
        <authorList>
            <person name="de Groot N.N."/>
        </authorList>
    </citation>
    <scope>NUCLEOTIDE SEQUENCE [LARGE SCALE GENOMIC DNA]</scope>
    <source>
        <strain evidence="2 3">CGMCC 4.1877</strain>
    </source>
</reference>
<organism evidence="2 3">
    <name type="scientific">Pseudonocardia ammonioxydans</name>
    <dbReference type="NCBI Taxonomy" id="260086"/>
    <lineage>
        <taxon>Bacteria</taxon>
        <taxon>Bacillati</taxon>
        <taxon>Actinomycetota</taxon>
        <taxon>Actinomycetes</taxon>
        <taxon>Pseudonocardiales</taxon>
        <taxon>Pseudonocardiaceae</taxon>
        <taxon>Pseudonocardia</taxon>
    </lineage>
</organism>
<feature type="region of interest" description="Disordered" evidence="1">
    <location>
        <begin position="32"/>
        <end position="61"/>
    </location>
</feature>
<dbReference type="RefSeq" id="WP_093356964.1">
    <property type="nucleotide sequence ID" value="NZ_FOUY01000086.1"/>
</dbReference>